<sequence length="593" mass="66723">MDLQELSKLLKTQLAHLLVSIPESKDLVLDADLTKPLDRVAGISFLKEHGVDKIFKLEAGQKALPGCGQRVYLVHPKMTTMKYIADHIKTERGKGERRAYKIVFVPRRLHICEKILESEGVMGYVTLDEFPLELFPLDTDLLSLETPDFFKSFYLENDTTYLHTVASSLVNLQRLFGKIPNVYTIGKGAKMTYELMQSMFEAHVDRKESKFHVGQLFIVDRDVDLISPMCSAMTYEALLDETFGIECCMINFDSSVTGDNKDTKLLLTSQDEIYSQIRDRHFAHVFSYLSAKAKDLQAIYSKKNNLKTVGDMKEYVANELRVLKHQQKLLATHIGACEVIMKTKNKSDFESFIRTEHSLLEGTDTKENLNYIEECLQKQFSPTLTLRLMCLLSLTQEGLSARDYKNLTTQFLHSHGFEHLVTFLSLKRLGLLTVQEVGGVGNRAGPSLGKKSNYRMLNRRLALVPKQGEETDLKTPTDMSYIFSGAYTPISCKLIEQILTRDTLVGLEEVGRLCGGLFSDIKQKKQPASGRSGAPTDPVMKVALVYFLGGCTYSEISALRFISRQLGVRIIVATTAIVSSQSLLGDIMEKSGR</sequence>
<dbReference type="Gene3D" id="1.25.40.850">
    <property type="match status" value="1"/>
</dbReference>
<evidence type="ECO:0000313" key="4">
    <source>
        <dbReference type="RefSeq" id="XP_005106440.1"/>
    </source>
</evidence>
<dbReference type="InterPro" id="IPR001619">
    <property type="entry name" value="Sec1-like"/>
</dbReference>
<dbReference type="Pfam" id="PF00995">
    <property type="entry name" value="Sec1"/>
    <property type="match status" value="1"/>
</dbReference>
<evidence type="ECO:0000313" key="3">
    <source>
        <dbReference type="RefSeq" id="XP_005106439.1"/>
    </source>
</evidence>
<gene>
    <name evidence="3 4 5" type="primary">LOC101855285</name>
</gene>
<dbReference type="InterPro" id="IPR027482">
    <property type="entry name" value="Sec1-like_dom2"/>
</dbReference>
<accession>A0ABM0K1C3</accession>
<organism evidence="2 3">
    <name type="scientific">Aplysia californica</name>
    <name type="common">California sea hare</name>
    <dbReference type="NCBI Taxonomy" id="6500"/>
    <lineage>
        <taxon>Eukaryota</taxon>
        <taxon>Metazoa</taxon>
        <taxon>Spiralia</taxon>
        <taxon>Lophotrochozoa</taxon>
        <taxon>Mollusca</taxon>
        <taxon>Gastropoda</taxon>
        <taxon>Heterobranchia</taxon>
        <taxon>Euthyneura</taxon>
        <taxon>Tectipleura</taxon>
        <taxon>Aplysiida</taxon>
        <taxon>Aplysioidea</taxon>
        <taxon>Aplysiidae</taxon>
        <taxon>Aplysia</taxon>
    </lineage>
</organism>
<dbReference type="InterPro" id="IPR036045">
    <property type="entry name" value="Sec1-like_sf"/>
</dbReference>
<dbReference type="PIRSF" id="PIRSF005715">
    <property type="entry name" value="VPS45_Sec1"/>
    <property type="match status" value="1"/>
</dbReference>
<name>A0ABM0K1C3_APLCA</name>
<dbReference type="RefSeq" id="XP_005106439.1">
    <property type="nucleotide sequence ID" value="XM_005106382.3"/>
</dbReference>
<dbReference type="GeneID" id="101855285"/>
<dbReference type="RefSeq" id="XP_005106440.1">
    <property type="nucleotide sequence ID" value="XM_005106383.3"/>
</dbReference>
<evidence type="ECO:0000313" key="2">
    <source>
        <dbReference type="Proteomes" id="UP000694888"/>
    </source>
</evidence>
<dbReference type="Proteomes" id="UP000694888">
    <property type="component" value="Unplaced"/>
</dbReference>
<dbReference type="Gene3D" id="3.40.50.2060">
    <property type="match status" value="1"/>
</dbReference>
<dbReference type="Gene3D" id="3.40.50.1910">
    <property type="match status" value="2"/>
</dbReference>
<dbReference type="RefSeq" id="XP_035827780.1">
    <property type="nucleotide sequence ID" value="XM_035971887.1"/>
</dbReference>
<dbReference type="PANTHER" id="PTHR11679">
    <property type="entry name" value="VESICLE PROTEIN SORTING-ASSOCIATED"/>
    <property type="match status" value="1"/>
</dbReference>
<comment type="similarity">
    <text evidence="1">Belongs to the STXBP/unc-18/SEC1 family.</text>
</comment>
<dbReference type="SUPFAM" id="SSF56815">
    <property type="entry name" value="Sec1/munc18-like (SM) proteins"/>
    <property type="match status" value="1"/>
</dbReference>
<evidence type="ECO:0000313" key="5">
    <source>
        <dbReference type="RefSeq" id="XP_035827780.1"/>
    </source>
</evidence>
<reference evidence="3 4" key="1">
    <citation type="submission" date="2025-05" db="UniProtKB">
        <authorList>
            <consortium name="RefSeq"/>
        </authorList>
    </citation>
    <scope>IDENTIFICATION</scope>
</reference>
<protein>
    <submittedName>
        <fullName evidence="3 4">Vacuolar protein sorting-associated protein 33B</fullName>
    </submittedName>
</protein>
<evidence type="ECO:0000256" key="1">
    <source>
        <dbReference type="ARBA" id="ARBA00009884"/>
    </source>
</evidence>
<proteinExistence type="inferred from homology"/>
<keyword evidence="2" id="KW-1185">Reference proteome</keyword>
<dbReference type="InterPro" id="IPR043155">
    <property type="entry name" value="VPS33_dom3b"/>
</dbReference>
<dbReference type="InterPro" id="IPR043154">
    <property type="entry name" value="Sec-1-like_dom1"/>
</dbReference>